<keyword evidence="3" id="KW-0997">Cell inner membrane</keyword>
<dbReference type="InterPro" id="IPR004960">
    <property type="entry name" value="LipA_acyltrans"/>
</dbReference>
<evidence type="ECO:0000313" key="7">
    <source>
        <dbReference type="EMBL" id="BDU76561.1"/>
    </source>
</evidence>
<dbReference type="GO" id="GO:0009247">
    <property type="term" value="P:glycolipid biosynthetic process"/>
    <property type="evidence" value="ECO:0007669"/>
    <property type="project" value="UniProtKB-ARBA"/>
</dbReference>
<comment type="subcellular location">
    <subcellularLocation>
        <location evidence="1">Cell inner membrane</location>
    </subcellularLocation>
</comment>
<keyword evidence="4" id="KW-0808">Transferase</keyword>
<name>A0AA48H318_9BACT</name>
<evidence type="ECO:0000256" key="1">
    <source>
        <dbReference type="ARBA" id="ARBA00004533"/>
    </source>
</evidence>
<proteinExistence type="predicted"/>
<evidence type="ECO:0000256" key="4">
    <source>
        <dbReference type="ARBA" id="ARBA00022679"/>
    </source>
</evidence>
<dbReference type="RefSeq" id="WP_243335310.1">
    <property type="nucleotide sequence ID" value="NZ_AP027081.1"/>
</dbReference>
<keyword evidence="2" id="KW-1003">Cell membrane</keyword>
<sequence>MAADPTLTDKIQALAFEVAEGILKRMPWETLQTLGRGVGRLFHAVDARHRRVVRENIRATDLGLSEAEVRALSRDCFAHFGALFLSGIRLFNMPEEELERRVRIRGLEHYDAARATGKGFIVLTGHYGNWEALALALSAKGRHISVIGRALPNPLLDAKLRAYRGRFGNEVILKAGAYRGAIQALRRGKGIGFLLDQDALGMGVFVRFLGRWASTFSSAGLLAVKFDLPVVQLRSWPEPDGTITVSVEPPFRVPLTGDAERDAWTATQMMASRLDAEIRRDPRWWFWMHRRFKTQPGRPGAPALPPADWVEASFPGLLP</sequence>
<dbReference type="PIRSF" id="PIRSF026649">
    <property type="entry name" value="MsbB"/>
    <property type="match status" value="1"/>
</dbReference>
<dbReference type="Proteomes" id="UP001228113">
    <property type="component" value="Chromosome"/>
</dbReference>
<dbReference type="CDD" id="cd07984">
    <property type="entry name" value="LPLAT_LABLAT-like"/>
    <property type="match status" value="1"/>
</dbReference>
<dbReference type="KEGG" id="msea:METESE_15190"/>
<keyword evidence="5" id="KW-0472">Membrane</keyword>
<dbReference type="PANTHER" id="PTHR30606">
    <property type="entry name" value="LIPID A BIOSYNTHESIS LAUROYL ACYLTRANSFERASE"/>
    <property type="match status" value="1"/>
</dbReference>
<dbReference type="GO" id="GO:0016746">
    <property type="term" value="F:acyltransferase activity"/>
    <property type="evidence" value="ECO:0007669"/>
    <property type="project" value="UniProtKB-KW"/>
</dbReference>
<evidence type="ECO:0000256" key="6">
    <source>
        <dbReference type="ARBA" id="ARBA00023315"/>
    </source>
</evidence>
<reference evidence="7" key="1">
    <citation type="journal article" date="2023" name="Int. J. Syst. Evol. Microbiol.">
        <title>Mesoterricola silvestris gen. nov., sp. nov., Mesoterricola sediminis sp. nov., Geothrix oryzae sp. nov., Geothrix edaphica sp. nov., Geothrix rubra sp. nov., and Geothrix limicola sp. nov., six novel members of Acidobacteriota isolated from soils.</title>
        <authorList>
            <person name="Itoh H."/>
            <person name="Sugisawa Y."/>
            <person name="Mise K."/>
            <person name="Xu Z."/>
            <person name="Kuniyasu M."/>
            <person name="Ushijima N."/>
            <person name="Kawano K."/>
            <person name="Kobayashi E."/>
            <person name="Shiratori Y."/>
            <person name="Masuda Y."/>
            <person name="Senoo K."/>
        </authorList>
    </citation>
    <scope>NUCLEOTIDE SEQUENCE</scope>
    <source>
        <strain evidence="7">W786</strain>
    </source>
</reference>
<organism evidence="7 8">
    <name type="scientific">Mesoterricola sediminis</name>
    <dbReference type="NCBI Taxonomy" id="2927980"/>
    <lineage>
        <taxon>Bacteria</taxon>
        <taxon>Pseudomonadati</taxon>
        <taxon>Acidobacteriota</taxon>
        <taxon>Holophagae</taxon>
        <taxon>Holophagales</taxon>
        <taxon>Holophagaceae</taxon>
        <taxon>Mesoterricola</taxon>
    </lineage>
</organism>
<evidence type="ECO:0000256" key="2">
    <source>
        <dbReference type="ARBA" id="ARBA00022475"/>
    </source>
</evidence>
<dbReference type="GO" id="GO:0005886">
    <property type="term" value="C:plasma membrane"/>
    <property type="evidence" value="ECO:0007669"/>
    <property type="project" value="UniProtKB-SubCell"/>
</dbReference>
<keyword evidence="6 7" id="KW-0012">Acyltransferase</keyword>
<evidence type="ECO:0000256" key="3">
    <source>
        <dbReference type="ARBA" id="ARBA00022519"/>
    </source>
</evidence>
<evidence type="ECO:0000256" key="5">
    <source>
        <dbReference type="ARBA" id="ARBA00023136"/>
    </source>
</evidence>
<dbReference type="AlphaFoldDB" id="A0AA48H318"/>
<protein>
    <submittedName>
        <fullName evidence="7">Lipid A biosynthesis lauroyl acyltransferase</fullName>
    </submittedName>
</protein>
<keyword evidence="8" id="KW-1185">Reference proteome</keyword>
<dbReference type="EMBL" id="AP027081">
    <property type="protein sequence ID" value="BDU76561.1"/>
    <property type="molecule type" value="Genomic_DNA"/>
</dbReference>
<evidence type="ECO:0000313" key="8">
    <source>
        <dbReference type="Proteomes" id="UP001228113"/>
    </source>
</evidence>
<gene>
    <name evidence="7" type="primary">htrB</name>
    <name evidence="7" type="ORF">METESE_15190</name>
</gene>
<dbReference type="Pfam" id="PF03279">
    <property type="entry name" value="Lip_A_acyltrans"/>
    <property type="match status" value="1"/>
</dbReference>
<dbReference type="PANTHER" id="PTHR30606:SF10">
    <property type="entry name" value="PHOSPHATIDYLINOSITOL MANNOSIDE ACYLTRANSFERASE"/>
    <property type="match status" value="1"/>
</dbReference>
<accession>A0AA48H318</accession>